<dbReference type="PANTHER" id="PTHR43023:SF6">
    <property type="entry name" value="INTERMEMBRANE PHOSPHOLIPID TRANSPORT SYSTEM ATP-BINDING PROTEIN MLAF"/>
    <property type="match status" value="1"/>
</dbReference>
<reference evidence="5" key="1">
    <citation type="submission" date="2023-03" db="EMBL/GenBank/DDBJ databases">
        <authorList>
            <person name="Steffen K."/>
            <person name="Cardenas P."/>
        </authorList>
    </citation>
    <scope>NUCLEOTIDE SEQUENCE</scope>
</reference>
<evidence type="ECO:0000313" key="5">
    <source>
        <dbReference type="EMBL" id="CAI8003140.1"/>
    </source>
</evidence>
<organism evidence="5 6">
    <name type="scientific">Geodia barretti</name>
    <name type="common">Barrett's horny sponge</name>
    <dbReference type="NCBI Taxonomy" id="519541"/>
    <lineage>
        <taxon>Eukaryota</taxon>
        <taxon>Metazoa</taxon>
        <taxon>Porifera</taxon>
        <taxon>Demospongiae</taxon>
        <taxon>Heteroscleromorpha</taxon>
        <taxon>Tetractinellida</taxon>
        <taxon>Astrophorina</taxon>
        <taxon>Geodiidae</taxon>
        <taxon>Geodia</taxon>
    </lineage>
</organism>
<protein>
    <submittedName>
        <fullName evidence="5">Probable ribonucleotide transport ATP-binding protein mkl</fullName>
    </submittedName>
</protein>
<dbReference type="SUPFAM" id="SSF52540">
    <property type="entry name" value="P-loop containing nucleoside triphosphate hydrolases"/>
    <property type="match status" value="1"/>
</dbReference>
<dbReference type="PROSITE" id="PS50893">
    <property type="entry name" value="ABC_TRANSPORTER_2"/>
    <property type="match status" value="1"/>
</dbReference>
<comment type="caution">
    <text evidence="5">The sequence shown here is derived from an EMBL/GenBank/DDBJ whole genome shotgun (WGS) entry which is preliminary data.</text>
</comment>
<evidence type="ECO:0000313" key="6">
    <source>
        <dbReference type="Proteomes" id="UP001174909"/>
    </source>
</evidence>
<dbReference type="EMBL" id="CASHTH010000504">
    <property type="protein sequence ID" value="CAI8003140.1"/>
    <property type="molecule type" value="Genomic_DNA"/>
</dbReference>
<dbReference type="InterPro" id="IPR027417">
    <property type="entry name" value="P-loop_NTPase"/>
</dbReference>
<feature type="domain" description="ABC transporter" evidence="4">
    <location>
        <begin position="2"/>
        <end position="168"/>
    </location>
</feature>
<dbReference type="Proteomes" id="UP001174909">
    <property type="component" value="Unassembled WGS sequence"/>
</dbReference>
<dbReference type="Gene3D" id="3.40.50.300">
    <property type="entry name" value="P-loop containing nucleotide triphosphate hydrolases"/>
    <property type="match status" value="1"/>
</dbReference>
<dbReference type="GO" id="GO:0005524">
    <property type="term" value="F:ATP binding"/>
    <property type="evidence" value="ECO:0007669"/>
    <property type="project" value="UniProtKB-KW"/>
</dbReference>
<proteinExistence type="predicted"/>
<dbReference type="PANTHER" id="PTHR43023">
    <property type="entry name" value="PROTEIN TRIGALACTOSYLDIACYLGLYCEROL 3, CHLOROPLASTIC"/>
    <property type="match status" value="1"/>
</dbReference>
<keyword evidence="3 5" id="KW-0067">ATP-binding</keyword>
<keyword evidence="2" id="KW-0547">Nucleotide-binding</keyword>
<evidence type="ECO:0000256" key="2">
    <source>
        <dbReference type="ARBA" id="ARBA00022741"/>
    </source>
</evidence>
<accession>A0AA35R4S3</accession>
<dbReference type="SMART" id="SM00382">
    <property type="entry name" value="AAA"/>
    <property type="match status" value="1"/>
</dbReference>
<evidence type="ECO:0000259" key="4">
    <source>
        <dbReference type="PROSITE" id="PS50893"/>
    </source>
</evidence>
<gene>
    <name evidence="5" type="ORF">GBAR_LOCUS3557</name>
</gene>
<dbReference type="AlphaFoldDB" id="A0AA35R4S3"/>
<keyword evidence="6" id="KW-1185">Reference proteome</keyword>
<evidence type="ECO:0000256" key="3">
    <source>
        <dbReference type="ARBA" id="ARBA00022840"/>
    </source>
</evidence>
<evidence type="ECO:0000256" key="1">
    <source>
        <dbReference type="ARBA" id="ARBA00022448"/>
    </source>
</evidence>
<dbReference type="Pfam" id="PF00005">
    <property type="entry name" value="ABC_tran"/>
    <property type="match status" value="1"/>
</dbReference>
<dbReference type="PROSITE" id="PS00211">
    <property type="entry name" value="ABC_TRANSPORTER_1"/>
    <property type="match status" value="1"/>
</dbReference>
<name>A0AA35R4S3_GEOBA</name>
<sequence>MISVRNITKNFGEKNVLNGLNLEIPRGETLVIMGRSGSGKSILLKIITGLIPADSGEIWFDGTEISKLKAKKMNVLRQKIGMLFQSAALFDSMTVAENVAFMLDQHTNYSKQEMRKIVDEKLELVDLEGVQDLRPAELSGGMRKRVGLARALAFNPEVILYDEPDNRT</sequence>
<dbReference type="GO" id="GO:0016887">
    <property type="term" value="F:ATP hydrolysis activity"/>
    <property type="evidence" value="ECO:0007669"/>
    <property type="project" value="InterPro"/>
</dbReference>
<dbReference type="InterPro" id="IPR003439">
    <property type="entry name" value="ABC_transporter-like_ATP-bd"/>
</dbReference>
<dbReference type="InterPro" id="IPR017871">
    <property type="entry name" value="ABC_transporter-like_CS"/>
</dbReference>
<keyword evidence="1" id="KW-0813">Transport</keyword>
<dbReference type="InterPro" id="IPR003593">
    <property type="entry name" value="AAA+_ATPase"/>
</dbReference>